<dbReference type="Gene3D" id="3.10.180.10">
    <property type="entry name" value="2,3-Dihydroxybiphenyl 1,2-Dioxygenase, domain 1"/>
    <property type="match status" value="1"/>
</dbReference>
<evidence type="ECO:0000313" key="2">
    <source>
        <dbReference type="Proteomes" id="UP000249700"/>
    </source>
</evidence>
<sequence>MQRLSLDKATLRVRDLDALTLAFGELLPLLIATPTGAVFELGSDARGHTQVLMLVMSETPSPPRRMTLEVPDADFPALCKRLTARGARLYQSQGSSSPGCAWRVLSCPLPEGHHLQVVTIDPRRCAPVSIRPAAAGA</sequence>
<dbReference type="EMBL" id="QLSX01000012">
    <property type="protein sequence ID" value="RAR58184.1"/>
    <property type="molecule type" value="Genomic_DNA"/>
</dbReference>
<organism evidence="1 2">
    <name type="scientific">Onishia taeanensis</name>
    <dbReference type="NCBI Taxonomy" id="284577"/>
    <lineage>
        <taxon>Bacteria</taxon>
        <taxon>Pseudomonadati</taxon>
        <taxon>Pseudomonadota</taxon>
        <taxon>Gammaproteobacteria</taxon>
        <taxon>Oceanospirillales</taxon>
        <taxon>Halomonadaceae</taxon>
        <taxon>Onishia</taxon>
    </lineage>
</organism>
<gene>
    <name evidence="1" type="ORF">BCL93_11272</name>
</gene>
<evidence type="ECO:0000313" key="1">
    <source>
        <dbReference type="EMBL" id="RAR58184.1"/>
    </source>
</evidence>
<comment type="caution">
    <text evidence="1">The sequence shown here is derived from an EMBL/GenBank/DDBJ whole genome shotgun (WGS) entry which is preliminary data.</text>
</comment>
<reference evidence="1 2" key="1">
    <citation type="submission" date="2018-06" db="EMBL/GenBank/DDBJ databases">
        <title>Comparative analysis of microorganisms from saline springs in Andes Mountain Range, Colombia.</title>
        <authorList>
            <person name="Rubin E."/>
        </authorList>
    </citation>
    <scope>NUCLEOTIDE SEQUENCE [LARGE SCALE GENOMIC DNA]</scope>
    <source>
        <strain evidence="1 2">USBA-857</strain>
    </source>
</reference>
<dbReference type="AlphaFoldDB" id="A0A328XGU1"/>
<dbReference type="OrthoDB" id="6182803at2"/>
<dbReference type="SUPFAM" id="SSF54593">
    <property type="entry name" value="Glyoxalase/Bleomycin resistance protein/Dihydroxybiphenyl dioxygenase"/>
    <property type="match status" value="1"/>
</dbReference>
<dbReference type="InterPro" id="IPR029068">
    <property type="entry name" value="Glyas_Bleomycin-R_OHBP_Dase"/>
</dbReference>
<accession>A0A328XGU1</accession>
<proteinExistence type="predicted"/>
<dbReference type="Proteomes" id="UP000249700">
    <property type="component" value="Unassembled WGS sequence"/>
</dbReference>
<dbReference type="RefSeq" id="WP_112056049.1">
    <property type="nucleotide sequence ID" value="NZ_QLSX01000012.1"/>
</dbReference>
<name>A0A328XGU1_9GAMM</name>
<evidence type="ECO:0008006" key="3">
    <source>
        <dbReference type="Google" id="ProtNLM"/>
    </source>
</evidence>
<protein>
    <recommendedName>
        <fullName evidence="3">VOC domain-containing protein</fullName>
    </recommendedName>
</protein>